<evidence type="ECO:0000313" key="3">
    <source>
        <dbReference type="WBParaSite" id="L893_g715.t1"/>
    </source>
</evidence>
<keyword evidence="1" id="KW-0472">Membrane</keyword>
<dbReference type="Proteomes" id="UP000095287">
    <property type="component" value="Unplaced"/>
</dbReference>
<reference evidence="3" key="1">
    <citation type="submission" date="2016-11" db="UniProtKB">
        <authorList>
            <consortium name="WormBaseParasite"/>
        </authorList>
    </citation>
    <scope>IDENTIFICATION</scope>
</reference>
<evidence type="ECO:0000313" key="2">
    <source>
        <dbReference type="Proteomes" id="UP000095287"/>
    </source>
</evidence>
<keyword evidence="1" id="KW-1133">Transmembrane helix</keyword>
<accession>A0A1I8AM59</accession>
<protein>
    <submittedName>
        <fullName evidence="3">G_PROTEIN_RECEP_F1_2 domain-containing protein</fullName>
    </submittedName>
</protein>
<evidence type="ECO:0000256" key="1">
    <source>
        <dbReference type="SAM" id="Phobius"/>
    </source>
</evidence>
<feature type="transmembrane region" description="Helical" evidence="1">
    <location>
        <begin position="92"/>
        <end position="119"/>
    </location>
</feature>
<dbReference type="WBParaSite" id="L893_g715.t1">
    <property type="protein sequence ID" value="L893_g715.t1"/>
    <property type="gene ID" value="L893_g715"/>
</dbReference>
<organism evidence="2 3">
    <name type="scientific">Steinernema glaseri</name>
    <dbReference type="NCBI Taxonomy" id="37863"/>
    <lineage>
        <taxon>Eukaryota</taxon>
        <taxon>Metazoa</taxon>
        <taxon>Ecdysozoa</taxon>
        <taxon>Nematoda</taxon>
        <taxon>Chromadorea</taxon>
        <taxon>Rhabditida</taxon>
        <taxon>Tylenchina</taxon>
        <taxon>Panagrolaimomorpha</taxon>
        <taxon>Strongyloidoidea</taxon>
        <taxon>Steinernematidae</taxon>
        <taxon>Steinernema</taxon>
    </lineage>
</organism>
<keyword evidence="2" id="KW-1185">Reference proteome</keyword>
<name>A0A1I8AM59_9BILA</name>
<proteinExistence type="predicted"/>
<feature type="transmembrane region" description="Helical" evidence="1">
    <location>
        <begin position="12"/>
        <end position="37"/>
    </location>
</feature>
<feature type="transmembrane region" description="Helical" evidence="1">
    <location>
        <begin position="58"/>
        <end position="86"/>
    </location>
</feature>
<sequence>MVCYCPGEREIMIVAVLFCSAYGTALFLFALLAVLSIRALRKCALLMNKKTLSLQKEILRNLIIIIGNSLILGGVPFATVVLYFLYHINAPLQRIVTSCATLFTLNFRTVYAVLILFLFKTYRKAVLVLLRRSLAVTTMYNPNSAISPALNV</sequence>
<dbReference type="AlphaFoldDB" id="A0A1I8AM59"/>
<keyword evidence="1" id="KW-0812">Transmembrane</keyword>